<evidence type="ECO:0000313" key="2">
    <source>
        <dbReference type="Proteomes" id="UP001206483"/>
    </source>
</evidence>
<organism evidence="1 2">
    <name type="scientific">Kitasatospora paracochleata</name>
    <dbReference type="NCBI Taxonomy" id="58354"/>
    <lineage>
        <taxon>Bacteria</taxon>
        <taxon>Bacillati</taxon>
        <taxon>Actinomycetota</taxon>
        <taxon>Actinomycetes</taxon>
        <taxon>Kitasatosporales</taxon>
        <taxon>Streptomycetaceae</taxon>
        <taxon>Kitasatospora</taxon>
    </lineage>
</organism>
<gene>
    <name evidence="1" type="ORF">FHR36_003284</name>
</gene>
<dbReference type="RefSeq" id="WP_253797961.1">
    <property type="nucleotide sequence ID" value="NZ_BAAAUB010000022.1"/>
</dbReference>
<evidence type="ECO:0000313" key="1">
    <source>
        <dbReference type="EMBL" id="MCP2310151.1"/>
    </source>
</evidence>
<sequence length="115" mass="11848">MHEHRAQPFAWYAVAPGWADDEDLVRPAPRSGLLSARMGLPREVPGVDSVVPFARVAVGVVGEGVPSQRSTSITLVDAVAGGRAEWPAAGFAGRVGGLGTGSDGVAVLMQLVQTC</sequence>
<name>A0ABT1J029_9ACTN</name>
<accession>A0ABT1J029</accession>
<comment type="caution">
    <text evidence="1">The sequence shown here is derived from an EMBL/GenBank/DDBJ whole genome shotgun (WGS) entry which is preliminary data.</text>
</comment>
<reference evidence="1 2" key="1">
    <citation type="submission" date="2022-06" db="EMBL/GenBank/DDBJ databases">
        <title>Sequencing the genomes of 1000 actinobacteria strains.</title>
        <authorList>
            <person name="Klenk H.-P."/>
        </authorList>
    </citation>
    <scope>NUCLEOTIDE SEQUENCE [LARGE SCALE GENOMIC DNA]</scope>
    <source>
        <strain evidence="1 2">DSM 41656</strain>
    </source>
</reference>
<keyword evidence="2" id="KW-1185">Reference proteome</keyword>
<proteinExistence type="predicted"/>
<dbReference type="Proteomes" id="UP001206483">
    <property type="component" value="Unassembled WGS sequence"/>
</dbReference>
<protein>
    <submittedName>
        <fullName evidence="1">Uncharacterized protein</fullName>
    </submittedName>
</protein>
<dbReference type="EMBL" id="JAMZDX010000003">
    <property type="protein sequence ID" value="MCP2310151.1"/>
    <property type="molecule type" value="Genomic_DNA"/>
</dbReference>